<dbReference type="SUPFAM" id="SSF53448">
    <property type="entry name" value="Nucleotide-diphospho-sugar transferases"/>
    <property type="match status" value="1"/>
</dbReference>
<evidence type="ECO:0000256" key="12">
    <source>
        <dbReference type="ARBA" id="ARBA00048014"/>
    </source>
</evidence>
<keyword evidence="9 14" id="KW-0472">Membrane</keyword>
<evidence type="ECO:0000313" key="15">
    <source>
        <dbReference type="EMBL" id="CAC5393469.1"/>
    </source>
</evidence>
<dbReference type="PANTHER" id="PTHR22914:SF42">
    <property type="entry name" value="CHITIN SYNTHASE"/>
    <property type="match status" value="1"/>
</dbReference>
<dbReference type="OrthoDB" id="370884at2759"/>
<feature type="region of interest" description="Disordered" evidence="13">
    <location>
        <begin position="710"/>
        <end position="736"/>
    </location>
</feature>
<keyword evidence="3" id="KW-1003">Cell membrane</keyword>
<comment type="catalytic activity">
    <reaction evidence="12">
        <text>[(1-&gt;4)-N-acetyl-beta-D-glucosaminyl](n) + UDP-N-acetyl-alpha-D-glucosamine = [(1-&gt;4)-N-acetyl-beta-D-glucosaminyl](n+1) + UDP + H(+)</text>
        <dbReference type="Rhea" id="RHEA:16637"/>
        <dbReference type="Rhea" id="RHEA-COMP:9593"/>
        <dbReference type="Rhea" id="RHEA-COMP:9595"/>
        <dbReference type="ChEBI" id="CHEBI:15378"/>
        <dbReference type="ChEBI" id="CHEBI:17029"/>
        <dbReference type="ChEBI" id="CHEBI:57705"/>
        <dbReference type="ChEBI" id="CHEBI:58223"/>
        <dbReference type="EC" id="2.4.1.16"/>
    </reaction>
</comment>
<feature type="region of interest" description="Disordered" evidence="13">
    <location>
        <begin position="1"/>
        <end position="35"/>
    </location>
</feature>
<evidence type="ECO:0000256" key="10">
    <source>
        <dbReference type="ARBA" id="ARBA00023180"/>
    </source>
</evidence>
<dbReference type="PANTHER" id="PTHR22914">
    <property type="entry name" value="CHITIN SYNTHASE"/>
    <property type="match status" value="1"/>
</dbReference>
<keyword evidence="16" id="KW-1185">Reference proteome</keyword>
<dbReference type="GO" id="GO:0006031">
    <property type="term" value="P:chitin biosynthetic process"/>
    <property type="evidence" value="ECO:0007669"/>
    <property type="project" value="TreeGrafter"/>
</dbReference>
<accession>A0A6J8CDZ4</accession>
<evidence type="ECO:0000256" key="13">
    <source>
        <dbReference type="SAM" id="MobiDB-lite"/>
    </source>
</evidence>
<keyword evidence="7 14" id="KW-1133">Transmembrane helix</keyword>
<feature type="transmembrane region" description="Helical" evidence="14">
    <location>
        <begin position="791"/>
        <end position="810"/>
    </location>
</feature>
<evidence type="ECO:0000256" key="2">
    <source>
        <dbReference type="ARBA" id="ARBA00012543"/>
    </source>
</evidence>
<sequence>MTDTLPTNNHKSKHTERTESSGKENDPYEEQLKDSKCPSPEKILKVCFAICLFIIVICSGFVARISLHILIWHMSPPVQSGRSILGTLGGLLKSNCSTCSTYNTSVCNLDTSQVDETWIWAVFLVISAPYLLTFLSTLFRICFKSNKAINWKILCAALGIETIHSIGVTILTFVILPVFRSCFRFRCVYVSSSDTKEDDETVKNKKKKMLYACCATMWHETANEMTQLLKSLFRLDQRQFINDIIADEKQDAEEVETFEFEGHIFFDDAFDPIKKGEKCADVNEYVKTFIRVIDEAGSVVHKKRISLRDGEMMRTPYGARITWTLPGGNDLVAHLKDKNKIRHKKRWSQVMYMLYVLKWKLQNKFGRSGLQDAAENTFLLALDGDVDFEPEAVLSLMRRMNKSKIVGAACGRIHPIGSGPMVWYQQFEYAISHWLQKATEHVIGCVLCSPGCFSLFRGSAILHSDILETYTTVASEAQQYVQYDQGEDRWLCTLLLKKGWKIEYCAESDSYTFAPEGFYEFFNQRRRWTPSTMANILDLILDYKKVTKTNQNISFLYIVYHVFLFVSTLLTPGSIFMLILGAIILGFEAIPPWLALILNLIPVGIFLLMCLYASSQRQEFLCIMPGLLYFVAIPSMSMLMFLYSIGNLHIVSWGTRETKQKTESDSPKKTHIPEKEETGYFCSLGNFVRVLLCYFEILVDIERGEEVAEDSDLCTGKNDESKHLDEEEEDKNKDDNECHYYADNTVQKIPKDEWKFWKSKIKRYLKPLETNKEQETKVQEELIELRNKVSLFVYLLNAILVTVMFGLTQVNTF</sequence>
<evidence type="ECO:0000256" key="9">
    <source>
        <dbReference type="ARBA" id="ARBA00023136"/>
    </source>
</evidence>
<evidence type="ECO:0000256" key="3">
    <source>
        <dbReference type="ARBA" id="ARBA00022475"/>
    </source>
</evidence>
<comment type="similarity">
    <text evidence="11">Belongs to the chitin synthase family. Class IV subfamily.</text>
</comment>
<dbReference type="FunFam" id="3.90.550.10:FF:000139">
    <property type="entry name" value="Chitin synthase 8"/>
    <property type="match status" value="1"/>
</dbReference>
<dbReference type="GO" id="GO:0005886">
    <property type="term" value="C:plasma membrane"/>
    <property type="evidence" value="ECO:0007669"/>
    <property type="project" value="UniProtKB-SubCell"/>
</dbReference>
<name>A0A6J8CDZ4_MYTCO</name>
<feature type="transmembrane region" description="Helical" evidence="14">
    <location>
        <begin position="118"/>
        <end position="141"/>
    </location>
</feature>
<dbReference type="Pfam" id="PF03142">
    <property type="entry name" value="Chitin_synth_2"/>
    <property type="match status" value="1"/>
</dbReference>
<evidence type="ECO:0000256" key="6">
    <source>
        <dbReference type="ARBA" id="ARBA00022692"/>
    </source>
</evidence>
<dbReference type="GO" id="GO:0004100">
    <property type="term" value="F:chitin synthase activity"/>
    <property type="evidence" value="ECO:0007669"/>
    <property type="project" value="UniProtKB-EC"/>
</dbReference>
<keyword evidence="10" id="KW-0325">Glycoprotein</keyword>
<keyword evidence="4 15" id="KW-0328">Glycosyltransferase</keyword>
<dbReference type="EMBL" id="CACVKT020005203">
    <property type="protein sequence ID" value="CAC5393469.1"/>
    <property type="molecule type" value="Genomic_DNA"/>
</dbReference>
<evidence type="ECO:0000256" key="4">
    <source>
        <dbReference type="ARBA" id="ARBA00022676"/>
    </source>
</evidence>
<protein>
    <recommendedName>
        <fullName evidence="2">chitin synthase</fullName>
        <ecNumber evidence="2">2.4.1.16</ecNumber>
    </recommendedName>
</protein>
<evidence type="ECO:0000256" key="1">
    <source>
        <dbReference type="ARBA" id="ARBA00004651"/>
    </source>
</evidence>
<proteinExistence type="inferred from homology"/>
<dbReference type="InterPro" id="IPR029044">
    <property type="entry name" value="Nucleotide-diphossugar_trans"/>
</dbReference>
<feature type="transmembrane region" description="Helical" evidence="14">
    <location>
        <begin position="627"/>
        <end position="651"/>
    </location>
</feature>
<dbReference type="Proteomes" id="UP000507470">
    <property type="component" value="Unassembled WGS sequence"/>
</dbReference>
<feature type="transmembrane region" description="Helical" evidence="14">
    <location>
        <begin position="555"/>
        <end position="586"/>
    </location>
</feature>
<keyword evidence="5 15" id="KW-0808">Transferase</keyword>
<evidence type="ECO:0000256" key="11">
    <source>
        <dbReference type="ARBA" id="ARBA00046329"/>
    </source>
</evidence>
<evidence type="ECO:0000256" key="7">
    <source>
        <dbReference type="ARBA" id="ARBA00022989"/>
    </source>
</evidence>
<feature type="compositionally biased region" description="Basic and acidic residues" evidence="13">
    <location>
        <begin position="717"/>
        <end position="736"/>
    </location>
</feature>
<evidence type="ECO:0000256" key="5">
    <source>
        <dbReference type="ARBA" id="ARBA00022679"/>
    </source>
</evidence>
<evidence type="ECO:0000256" key="14">
    <source>
        <dbReference type="SAM" id="Phobius"/>
    </source>
</evidence>
<feature type="transmembrane region" description="Helical" evidence="14">
    <location>
        <begin position="593"/>
        <end position="615"/>
    </location>
</feature>
<dbReference type="InterPro" id="IPR004835">
    <property type="entry name" value="Chitin_synth"/>
</dbReference>
<organism evidence="15 16">
    <name type="scientific">Mytilus coruscus</name>
    <name type="common">Sea mussel</name>
    <dbReference type="NCBI Taxonomy" id="42192"/>
    <lineage>
        <taxon>Eukaryota</taxon>
        <taxon>Metazoa</taxon>
        <taxon>Spiralia</taxon>
        <taxon>Lophotrochozoa</taxon>
        <taxon>Mollusca</taxon>
        <taxon>Bivalvia</taxon>
        <taxon>Autobranchia</taxon>
        <taxon>Pteriomorphia</taxon>
        <taxon>Mytilida</taxon>
        <taxon>Mytiloidea</taxon>
        <taxon>Mytilidae</taxon>
        <taxon>Mytilinae</taxon>
        <taxon>Mytilus</taxon>
    </lineage>
</organism>
<feature type="compositionally biased region" description="Basic and acidic residues" evidence="13">
    <location>
        <begin position="15"/>
        <end position="35"/>
    </location>
</feature>
<feature type="transmembrane region" description="Helical" evidence="14">
    <location>
        <begin position="46"/>
        <end position="71"/>
    </location>
</feature>
<dbReference type="EC" id="2.4.1.16" evidence="2"/>
<gene>
    <name evidence="15" type="ORF">MCOR_28334</name>
</gene>
<dbReference type="AlphaFoldDB" id="A0A6J8CDZ4"/>
<feature type="transmembrane region" description="Helical" evidence="14">
    <location>
        <begin position="153"/>
        <end position="179"/>
    </location>
</feature>
<keyword evidence="8" id="KW-0175">Coiled coil</keyword>
<evidence type="ECO:0000313" key="16">
    <source>
        <dbReference type="Proteomes" id="UP000507470"/>
    </source>
</evidence>
<keyword evidence="6 14" id="KW-0812">Transmembrane</keyword>
<evidence type="ECO:0000256" key="8">
    <source>
        <dbReference type="ARBA" id="ARBA00023054"/>
    </source>
</evidence>
<comment type="subcellular location">
    <subcellularLocation>
        <location evidence="1">Cell membrane</location>
        <topology evidence="1">Multi-pass membrane protein</topology>
    </subcellularLocation>
</comment>
<reference evidence="15 16" key="1">
    <citation type="submission" date="2020-06" db="EMBL/GenBank/DDBJ databases">
        <authorList>
            <person name="Li R."/>
            <person name="Bekaert M."/>
        </authorList>
    </citation>
    <scope>NUCLEOTIDE SEQUENCE [LARGE SCALE GENOMIC DNA]</scope>
    <source>
        <strain evidence="16">wild</strain>
    </source>
</reference>
<dbReference type="CDD" id="cd04190">
    <property type="entry name" value="Chitin_synth_C"/>
    <property type="match status" value="1"/>
</dbReference>